<dbReference type="Proteomes" id="UP000695022">
    <property type="component" value="Unplaced"/>
</dbReference>
<reference evidence="4" key="1">
    <citation type="submission" date="2025-08" db="UniProtKB">
        <authorList>
            <consortium name="RefSeq"/>
        </authorList>
    </citation>
    <scope>IDENTIFICATION</scope>
</reference>
<keyword evidence="3" id="KW-1185">Reference proteome</keyword>
<proteinExistence type="inferred from homology"/>
<comment type="similarity">
    <text evidence="1">Belongs to the ADISSP family.</text>
</comment>
<evidence type="ECO:0000256" key="2">
    <source>
        <dbReference type="ARBA" id="ARBA00035300"/>
    </source>
</evidence>
<name>A0ABM1E6L8_PRICU</name>
<protein>
    <recommendedName>
        <fullName evidence="2">Adipose-secreted signaling protein</fullName>
    </recommendedName>
</protein>
<dbReference type="Pfam" id="PF15006">
    <property type="entry name" value="DUF4517"/>
    <property type="match status" value="1"/>
</dbReference>
<evidence type="ECO:0000313" key="3">
    <source>
        <dbReference type="Proteomes" id="UP000695022"/>
    </source>
</evidence>
<dbReference type="GeneID" id="106809313"/>
<gene>
    <name evidence="4" type="primary">LOC106809313</name>
</gene>
<dbReference type="PANTHER" id="PTHR13287">
    <property type="entry name" value="ADIPOSE-SECRETED SIGNALING PROTEIN"/>
    <property type="match status" value="1"/>
</dbReference>
<organism evidence="3 4">
    <name type="scientific">Priapulus caudatus</name>
    <name type="common">Priapulid worm</name>
    <dbReference type="NCBI Taxonomy" id="37621"/>
    <lineage>
        <taxon>Eukaryota</taxon>
        <taxon>Metazoa</taxon>
        <taxon>Ecdysozoa</taxon>
        <taxon>Scalidophora</taxon>
        <taxon>Priapulida</taxon>
        <taxon>Priapulimorpha</taxon>
        <taxon>Priapulimorphida</taxon>
        <taxon>Priapulidae</taxon>
        <taxon>Priapulus</taxon>
    </lineage>
</organism>
<evidence type="ECO:0000313" key="4">
    <source>
        <dbReference type="RefSeq" id="XP_014667839.1"/>
    </source>
</evidence>
<dbReference type="RefSeq" id="XP_014667839.1">
    <property type="nucleotide sequence ID" value="XM_014812353.1"/>
</dbReference>
<evidence type="ECO:0000256" key="1">
    <source>
        <dbReference type="ARBA" id="ARBA00035018"/>
    </source>
</evidence>
<dbReference type="PANTHER" id="PTHR13287:SF2">
    <property type="entry name" value="ADIPOSE-SECRETED SIGNALING PROTEIN"/>
    <property type="match status" value="1"/>
</dbReference>
<accession>A0ABM1E6L8</accession>
<dbReference type="InterPro" id="IPR026794">
    <property type="entry name" value="ADISSP"/>
</dbReference>
<sequence>MMEHDQQETQHMESHNASAHVHFTVTEPELQEGHDSQIVVRPEAVDKVSVHLGFLQYKHRYEVRFCIPDQLGEEVIAEPAAHIRLEEIRPAESGMGHDLIIDLLAHKEKLLKEPLVLTSTEDEKRHYTIIIMARVLGKGKGTPSLKDGIHCTGVEMDEDDMSDWQGF</sequence>